<accession>A0A6J4K321</accession>
<organism evidence="2">
    <name type="scientific">uncultured Gemmatimonadaceae bacterium</name>
    <dbReference type="NCBI Taxonomy" id="246130"/>
    <lineage>
        <taxon>Bacteria</taxon>
        <taxon>Pseudomonadati</taxon>
        <taxon>Gemmatimonadota</taxon>
        <taxon>Gemmatimonadia</taxon>
        <taxon>Gemmatimonadales</taxon>
        <taxon>Gemmatimonadaceae</taxon>
        <taxon>environmental samples</taxon>
    </lineage>
</organism>
<name>A0A6J4K321_9BACT</name>
<evidence type="ECO:0000256" key="1">
    <source>
        <dbReference type="SAM" id="MobiDB-lite"/>
    </source>
</evidence>
<dbReference type="EC" id="2.7.8.5" evidence="2"/>
<feature type="region of interest" description="Disordered" evidence="1">
    <location>
        <begin position="84"/>
        <end position="103"/>
    </location>
</feature>
<reference evidence="2" key="1">
    <citation type="submission" date="2020-02" db="EMBL/GenBank/DDBJ databases">
        <authorList>
            <person name="Meier V. D."/>
        </authorList>
    </citation>
    <scope>NUCLEOTIDE SEQUENCE</scope>
    <source>
        <strain evidence="2">AVDCRST_MAG11</strain>
    </source>
</reference>
<feature type="region of interest" description="Disordered" evidence="1">
    <location>
        <begin position="116"/>
        <end position="157"/>
    </location>
</feature>
<protein>
    <submittedName>
        <fullName evidence="2">CDP-diacylglycerol--glycerol-3-phosphate 3-phosphatidyltransferase</fullName>
        <ecNumber evidence="2">2.7.8.5</ecNumber>
    </submittedName>
</protein>
<dbReference type="AlphaFoldDB" id="A0A6J4K321"/>
<sequence>EPAERDHARADRRRARDRAAPVRGVVGAAPARVRPVHRRRRHRLLRRDARAHARAGHQPRQAARPARRQAAAAGDARADVLAAAAAGGGRRGRRGGGARGVSLRHPVRPTLRQRAAPALGGRARARARAVHDRVPAARRPPRRRHRGDRAGQMEDGLPVHLGGRRVLLVLRAHPRGRPRLDGRGVARRRHVHRVRGRRHDGRRGGAHRLFALAVPQGLRRGGRRTHGALGV</sequence>
<dbReference type="GO" id="GO:0008444">
    <property type="term" value="F:CDP-diacylglycerol-glycerol-3-phosphate 3-phosphatidyltransferase activity"/>
    <property type="evidence" value="ECO:0007669"/>
    <property type="project" value="UniProtKB-EC"/>
</dbReference>
<evidence type="ECO:0000313" key="2">
    <source>
        <dbReference type="EMBL" id="CAA9294442.1"/>
    </source>
</evidence>
<dbReference type="EMBL" id="CADCTU010000088">
    <property type="protein sequence ID" value="CAA9294442.1"/>
    <property type="molecule type" value="Genomic_DNA"/>
</dbReference>
<feature type="non-terminal residue" evidence="2">
    <location>
        <position position="1"/>
    </location>
</feature>
<feature type="region of interest" description="Disordered" evidence="1">
    <location>
        <begin position="1"/>
        <end position="75"/>
    </location>
</feature>
<feature type="compositionally biased region" description="Basic residues" evidence="1">
    <location>
        <begin position="34"/>
        <end position="45"/>
    </location>
</feature>
<gene>
    <name evidence="2" type="ORF">AVDCRST_MAG11-367</name>
</gene>
<keyword evidence="2" id="KW-0808">Transferase</keyword>
<proteinExistence type="predicted"/>
<feature type="non-terminal residue" evidence="2">
    <location>
        <position position="231"/>
    </location>
</feature>
<feature type="compositionally biased region" description="Low complexity" evidence="1">
    <location>
        <begin position="21"/>
        <end position="33"/>
    </location>
</feature>
<feature type="compositionally biased region" description="Low complexity" evidence="1">
    <location>
        <begin position="58"/>
        <end position="75"/>
    </location>
</feature>